<dbReference type="Proteomes" id="UP000001283">
    <property type="component" value="Chromosome"/>
</dbReference>
<name>A0A8D3X116_PRIMW</name>
<reference evidence="2 3" key="1">
    <citation type="journal article" date="2011" name="J. Bacteriol.">
        <title>Complete genome sequence of the industrial strain Bacillus megaterium WSH-002.</title>
        <authorList>
            <person name="Liu L."/>
            <person name="Li Y."/>
            <person name="Zhang J."/>
            <person name="Zou W."/>
            <person name="Zhou Z."/>
            <person name="Liu J."/>
            <person name="Li X."/>
            <person name="Wang L."/>
            <person name="Chen J."/>
        </authorList>
    </citation>
    <scope>NUCLEOTIDE SEQUENCE [LARGE SCALE GENOMIC DNA]</scope>
    <source>
        <strain evidence="2 3">WSH-002</strain>
    </source>
</reference>
<dbReference type="RefSeq" id="WP_014460032.1">
    <property type="nucleotide sequence ID" value="NC_017138.1"/>
</dbReference>
<sequence length="165" mass="19749">MAEITLEELQDETLLKQKLEANEEELAKIKRANFEVIEQQALLLEKKLEKFTPIMRFIKDSGYYITHPTLSYKSSRGAVLDFDEQNNLLYFYDLDSRWIKKINMYNTEDIKSVSFENFAERRNLDNAIAGLNYLLVIQDEIKKQFLQDRQKREKWLKENEVEDNE</sequence>
<organism evidence="2 3">
    <name type="scientific">Priestia megaterium (strain WSH-002)</name>
    <name type="common">Bacillus megaterium</name>
    <dbReference type="NCBI Taxonomy" id="1006007"/>
    <lineage>
        <taxon>Bacteria</taxon>
        <taxon>Bacillati</taxon>
        <taxon>Bacillota</taxon>
        <taxon>Bacilli</taxon>
        <taxon>Bacillales</taxon>
        <taxon>Bacillaceae</taxon>
        <taxon>Priestia</taxon>
    </lineage>
</organism>
<protein>
    <submittedName>
        <fullName evidence="2">Uncharacterized protein</fullName>
    </submittedName>
</protein>
<dbReference type="KEGG" id="bmh:BMWSH_2808"/>
<gene>
    <name evidence="2" type="ORF">BMWSH_2808</name>
</gene>
<proteinExistence type="predicted"/>
<evidence type="ECO:0000313" key="3">
    <source>
        <dbReference type="Proteomes" id="UP000001283"/>
    </source>
</evidence>
<feature type="coiled-coil region" evidence="1">
    <location>
        <begin position="2"/>
        <end position="32"/>
    </location>
</feature>
<dbReference type="EMBL" id="CP003017">
    <property type="protein sequence ID" value="AEN89690.1"/>
    <property type="molecule type" value="Genomic_DNA"/>
</dbReference>
<evidence type="ECO:0000256" key="1">
    <source>
        <dbReference type="SAM" id="Coils"/>
    </source>
</evidence>
<evidence type="ECO:0000313" key="2">
    <source>
        <dbReference type="EMBL" id="AEN89690.1"/>
    </source>
</evidence>
<accession>A0A8D3X116</accession>
<dbReference type="AlphaFoldDB" id="A0A8D3X116"/>
<keyword evidence="1" id="KW-0175">Coiled coil</keyword>